<dbReference type="PANTHER" id="PTHR32309:SF31">
    <property type="entry name" value="CAPSULAR EXOPOLYSACCHARIDE FAMILY"/>
    <property type="match status" value="1"/>
</dbReference>
<evidence type="ECO:0000313" key="5">
    <source>
        <dbReference type="Proteomes" id="UP000055590"/>
    </source>
</evidence>
<protein>
    <submittedName>
        <fullName evidence="4">Tyrosine-protein kinase EpsD</fullName>
    </submittedName>
</protein>
<keyword evidence="1" id="KW-0547">Nucleotide-binding</keyword>
<keyword evidence="4" id="KW-0808">Transferase</keyword>
<dbReference type="GO" id="GO:0016301">
    <property type="term" value="F:kinase activity"/>
    <property type="evidence" value="ECO:0007669"/>
    <property type="project" value="UniProtKB-KW"/>
</dbReference>
<evidence type="ECO:0000256" key="1">
    <source>
        <dbReference type="ARBA" id="ARBA00022741"/>
    </source>
</evidence>
<dbReference type="KEGG" id="vin:AKJ08_1043"/>
<dbReference type="InterPro" id="IPR027417">
    <property type="entry name" value="P-loop_NTPase"/>
</dbReference>
<dbReference type="CDD" id="cd05387">
    <property type="entry name" value="BY-kinase"/>
    <property type="match status" value="1"/>
</dbReference>
<evidence type="ECO:0000313" key="4">
    <source>
        <dbReference type="EMBL" id="AKU90656.1"/>
    </source>
</evidence>
<dbReference type="OrthoDB" id="9812433at2"/>
<gene>
    <name evidence="4" type="ORF">AKJ08_1043</name>
</gene>
<dbReference type="Proteomes" id="UP000055590">
    <property type="component" value="Chromosome"/>
</dbReference>
<keyword evidence="4" id="KW-0418">Kinase</keyword>
<feature type="domain" description="CobQ/CobB/MinD/ParA nucleotide binding" evidence="3">
    <location>
        <begin position="55"/>
        <end position="189"/>
    </location>
</feature>
<organism evidence="4 5">
    <name type="scientific">Vulgatibacter incomptus</name>
    <dbReference type="NCBI Taxonomy" id="1391653"/>
    <lineage>
        <taxon>Bacteria</taxon>
        <taxon>Pseudomonadati</taxon>
        <taxon>Myxococcota</taxon>
        <taxon>Myxococcia</taxon>
        <taxon>Myxococcales</taxon>
        <taxon>Cystobacterineae</taxon>
        <taxon>Vulgatibacteraceae</taxon>
        <taxon>Vulgatibacter</taxon>
    </lineage>
</organism>
<dbReference type="STRING" id="1391653.AKJ08_1043"/>
<dbReference type="InterPro" id="IPR050445">
    <property type="entry name" value="Bact_polysacc_biosynth/exp"/>
</dbReference>
<dbReference type="PANTHER" id="PTHR32309">
    <property type="entry name" value="TYROSINE-PROTEIN KINASE"/>
    <property type="match status" value="1"/>
</dbReference>
<dbReference type="EMBL" id="CP012332">
    <property type="protein sequence ID" value="AKU90656.1"/>
    <property type="molecule type" value="Genomic_DNA"/>
</dbReference>
<dbReference type="RefSeq" id="WP_050725080.1">
    <property type="nucleotide sequence ID" value="NZ_CP012332.1"/>
</dbReference>
<evidence type="ECO:0000256" key="2">
    <source>
        <dbReference type="ARBA" id="ARBA00022840"/>
    </source>
</evidence>
<dbReference type="Gene3D" id="3.40.50.300">
    <property type="entry name" value="P-loop containing nucleotide triphosphate hydrolases"/>
    <property type="match status" value="1"/>
</dbReference>
<proteinExistence type="predicted"/>
<reference evidence="4 5" key="1">
    <citation type="submission" date="2015-08" db="EMBL/GenBank/DDBJ databases">
        <authorList>
            <person name="Babu N.S."/>
            <person name="Beckwith C.J."/>
            <person name="Beseler K.G."/>
            <person name="Brison A."/>
            <person name="Carone J.V."/>
            <person name="Caskin T.P."/>
            <person name="Diamond M."/>
            <person name="Durham M.E."/>
            <person name="Foxe J.M."/>
            <person name="Go M."/>
            <person name="Henderson B.A."/>
            <person name="Jones I.B."/>
            <person name="McGettigan J.A."/>
            <person name="Micheletti S.J."/>
            <person name="Nasrallah M.E."/>
            <person name="Ortiz D."/>
            <person name="Piller C.R."/>
            <person name="Privatt S.R."/>
            <person name="Schneider S.L."/>
            <person name="Sharp S."/>
            <person name="Smith T.C."/>
            <person name="Stanton J.D."/>
            <person name="Ullery H.E."/>
            <person name="Wilson R.J."/>
            <person name="Serrano M.G."/>
            <person name="Buck G."/>
            <person name="Lee V."/>
            <person name="Wang Y."/>
            <person name="Carvalho R."/>
            <person name="Voegtly L."/>
            <person name="Shi R."/>
            <person name="Duckworth R."/>
            <person name="Johnson A."/>
            <person name="Loviza R."/>
            <person name="Walstead R."/>
            <person name="Shah Z."/>
            <person name="Kiflezghi M."/>
            <person name="Wade K."/>
            <person name="Ball S.L."/>
            <person name="Bradley K.W."/>
            <person name="Asai D.J."/>
            <person name="Bowman C.A."/>
            <person name="Russell D.A."/>
            <person name="Pope W.H."/>
            <person name="Jacobs-Sera D."/>
            <person name="Hendrix R.W."/>
            <person name="Hatfull G.F."/>
        </authorList>
    </citation>
    <scope>NUCLEOTIDE SEQUENCE [LARGE SCALE GENOMIC DNA]</scope>
    <source>
        <strain evidence="4 5">DSM 27710</strain>
    </source>
</reference>
<accession>A0A0K1PB56</accession>
<keyword evidence="2" id="KW-0067">ATP-binding</keyword>
<dbReference type="SUPFAM" id="SSF52540">
    <property type="entry name" value="P-loop containing nucleoside triphosphate hydrolases"/>
    <property type="match status" value="1"/>
</dbReference>
<dbReference type="InterPro" id="IPR002586">
    <property type="entry name" value="CobQ/CobB/MinD/ParA_Nub-bd_dom"/>
</dbReference>
<dbReference type="InterPro" id="IPR005702">
    <property type="entry name" value="Wzc-like_C"/>
</dbReference>
<name>A0A0K1PB56_9BACT</name>
<keyword evidence="5" id="KW-1185">Reference proteome</keyword>
<dbReference type="Pfam" id="PF01656">
    <property type="entry name" value="CbiA"/>
    <property type="match status" value="1"/>
</dbReference>
<dbReference type="AlphaFoldDB" id="A0A0K1PB56"/>
<evidence type="ECO:0000259" key="3">
    <source>
        <dbReference type="Pfam" id="PF01656"/>
    </source>
</evidence>
<sequence length="234" mass="24390">MDAKALRSNPADTLELVDPRVVSLTDPSGAAAEQFRMLHLRLDRARENRPISVVALTSAVSGEGKSITAANLAACAARRGRRAALVDCDFRRPAVARLFGVDSSDGLSSLLAGKTKLAQSLRKGPFGLDILPAGENPEDPGSLFAGRSFTALLEELRGGHEEIYLDLPPILPFADALVAAGTADGVVVVVRNGGTPAEQVGEAVNALAGLPLLGCVLTACGEGAAAYRKYYARK</sequence>